<evidence type="ECO:0000256" key="6">
    <source>
        <dbReference type="ARBA" id="ARBA00023157"/>
    </source>
</evidence>
<dbReference type="FunFam" id="4.10.410.10:FF:000001">
    <property type="entry name" value="Amyloid beta A4 protein"/>
    <property type="match status" value="1"/>
</dbReference>
<keyword evidence="6" id="KW-1015">Disulfide bond</keyword>
<dbReference type="EMBL" id="JAINUF010000017">
    <property type="protein sequence ID" value="KAJ8338608.1"/>
    <property type="molecule type" value="Genomic_DNA"/>
</dbReference>
<dbReference type="GO" id="GO:0005615">
    <property type="term" value="C:extracellular space"/>
    <property type="evidence" value="ECO:0007669"/>
    <property type="project" value="TreeGrafter"/>
</dbReference>
<keyword evidence="13" id="KW-1185">Reference proteome</keyword>
<dbReference type="AlphaFoldDB" id="A0A9Q1IEA0"/>
<organism evidence="12 13">
    <name type="scientific">Synaphobranchus kaupii</name>
    <name type="common">Kaup's arrowtooth eel</name>
    <dbReference type="NCBI Taxonomy" id="118154"/>
    <lineage>
        <taxon>Eukaryota</taxon>
        <taxon>Metazoa</taxon>
        <taxon>Chordata</taxon>
        <taxon>Craniata</taxon>
        <taxon>Vertebrata</taxon>
        <taxon>Euteleostomi</taxon>
        <taxon>Actinopterygii</taxon>
        <taxon>Neopterygii</taxon>
        <taxon>Teleostei</taxon>
        <taxon>Anguilliformes</taxon>
        <taxon>Synaphobranchidae</taxon>
        <taxon>Synaphobranchus</taxon>
    </lineage>
</organism>
<comment type="caution">
    <text evidence="12">The sequence shown here is derived from an EMBL/GenBank/DDBJ whole genome shotgun (WGS) entry which is preliminary data.</text>
</comment>
<dbReference type="SUPFAM" id="SSF57362">
    <property type="entry name" value="BPTI-like"/>
    <property type="match status" value="1"/>
</dbReference>
<evidence type="ECO:0000256" key="9">
    <source>
        <dbReference type="ARBA" id="ARBA00032275"/>
    </source>
</evidence>
<dbReference type="PRINTS" id="PR00759">
    <property type="entry name" value="BASICPTASE"/>
</dbReference>
<keyword evidence="3" id="KW-0722">Serine protease inhibitor</keyword>
<proteinExistence type="predicted"/>
<dbReference type="PANTHER" id="PTHR10083">
    <property type="entry name" value="KUNITZ-TYPE PROTEASE INHIBITOR-RELATED"/>
    <property type="match status" value="1"/>
</dbReference>
<dbReference type="Gene3D" id="4.10.410.10">
    <property type="entry name" value="Pancreatic trypsin inhibitor Kunitz domain"/>
    <property type="match status" value="1"/>
</dbReference>
<feature type="compositionally biased region" description="Acidic residues" evidence="10">
    <location>
        <begin position="1"/>
        <end position="20"/>
    </location>
</feature>
<dbReference type="Pfam" id="PF00014">
    <property type="entry name" value="Kunitz_BPTI"/>
    <property type="match status" value="1"/>
</dbReference>
<evidence type="ECO:0000256" key="10">
    <source>
        <dbReference type="SAM" id="MobiDB-lite"/>
    </source>
</evidence>
<keyword evidence="5" id="KW-0472">Membrane</keyword>
<name>A0A9Q1IEA0_SYNKA</name>
<dbReference type="GO" id="GO:0004867">
    <property type="term" value="F:serine-type endopeptidase inhibitor activity"/>
    <property type="evidence" value="ECO:0007669"/>
    <property type="project" value="UniProtKB-KW"/>
</dbReference>
<reference evidence="12" key="1">
    <citation type="journal article" date="2023" name="Science">
        <title>Genome structures resolve the early diversification of teleost fishes.</title>
        <authorList>
            <person name="Parey E."/>
            <person name="Louis A."/>
            <person name="Montfort J."/>
            <person name="Bouchez O."/>
            <person name="Roques C."/>
            <person name="Iampietro C."/>
            <person name="Lluch J."/>
            <person name="Castinel A."/>
            <person name="Donnadieu C."/>
            <person name="Desvignes T."/>
            <person name="Floi Bucao C."/>
            <person name="Jouanno E."/>
            <person name="Wen M."/>
            <person name="Mejri S."/>
            <person name="Dirks R."/>
            <person name="Jansen H."/>
            <person name="Henkel C."/>
            <person name="Chen W.J."/>
            <person name="Zahm M."/>
            <person name="Cabau C."/>
            <person name="Klopp C."/>
            <person name="Thompson A.W."/>
            <person name="Robinson-Rechavi M."/>
            <person name="Braasch I."/>
            <person name="Lecointre G."/>
            <person name="Bobe J."/>
            <person name="Postlethwait J.H."/>
            <person name="Berthelot C."/>
            <person name="Roest Crollius H."/>
            <person name="Guiguen Y."/>
        </authorList>
    </citation>
    <scope>NUCLEOTIDE SEQUENCE</scope>
    <source>
        <strain evidence="12">WJC10195</strain>
    </source>
</reference>
<dbReference type="SMART" id="SM00131">
    <property type="entry name" value="KU"/>
    <property type="match status" value="1"/>
</dbReference>
<dbReference type="Proteomes" id="UP001152622">
    <property type="component" value="Chromosome 17"/>
</dbReference>
<keyword evidence="2" id="KW-0646">Protease inhibitor</keyword>
<evidence type="ECO:0000313" key="12">
    <source>
        <dbReference type="EMBL" id="KAJ8338608.1"/>
    </source>
</evidence>
<dbReference type="InterPro" id="IPR002223">
    <property type="entry name" value="Kunitz_BPTI"/>
</dbReference>
<dbReference type="InterPro" id="IPR050098">
    <property type="entry name" value="TFPI/VKTCI-like"/>
</dbReference>
<protein>
    <recommendedName>
        <fullName evidence="9">ABPP</fullName>
    </recommendedName>
    <alternativeName>
        <fullName evidence="8">Alzheimer disease amyloid A4 protein homolog</fullName>
    </alternativeName>
    <alternativeName>
        <fullName evidence="7">Amyloid precursor protein</fullName>
    </alternativeName>
</protein>
<evidence type="ECO:0000256" key="4">
    <source>
        <dbReference type="ARBA" id="ARBA00023087"/>
    </source>
</evidence>
<dbReference type="InterPro" id="IPR020901">
    <property type="entry name" value="Prtase_inh_Kunz-CS"/>
</dbReference>
<gene>
    <name evidence="12" type="ORF">SKAU_G00353940</name>
</gene>
<dbReference type="PROSITE" id="PS50279">
    <property type="entry name" value="BPTI_KUNITZ_2"/>
    <property type="match status" value="1"/>
</dbReference>
<evidence type="ECO:0000256" key="3">
    <source>
        <dbReference type="ARBA" id="ARBA00022900"/>
    </source>
</evidence>
<feature type="region of interest" description="Disordered" evidence="10">
    <location>
        <begin position="1"/>
        <end position="40"/>
    </location>
</feature>
<dbReference type="InterPro" id="IPR036880">
    <property type="entry name" value="Kunitz_BPTI_sf"/>
</dbReference>
<dbReference type="GO" id="GO:0016020">
    <property type="term" value="C:membrane"/>
    <property type="evidence" value="ECO:0007669"/>
    <property type="project" value="UniProtKB-SubCell"/>
</dbReference>
<dbReference type="OrthoDB" id="2019384at2759"/>
<dbReference type="PROSITE" id="PS00280">
    <property type="entry name" value="BPTI_KUNITZ_1"/>
    <property type="match status" value="1"/>
</dbReference>
<evidence type="ECO:0000256" key="8">
    <source>
        <dbReference type="ARBA" id="ARBA00031698"/>
    </source>
</evidence>
<feature type="domain" description="BPTI/Kunitz inhibitor" evidence="11">
    <location>
        <begin position="49"/>
        <end position="99"/>
    </location>
</feature>
<feature type="non-terminal residue" evidence="12">
    <location>
        <position position="1"/>
    </location>
</feature>
<evidence type="ECO:0000256" key="5">
    <source>
        <dbReference type="ARBA" id="ARBA00023136"/>
    </source>
</evidence>
<sequence>MEEEEEEKDIDGDGEDDEQETGEHATSIAMTTTTTTTTESVEEVVREVCWEQADSGPCSGSTPRWHFDREEGRCASFLYGGCGGNRNNFESEEYCLSVCGSV</sequence>
<accession>A0A9Q1IEA0</accession>
<comment type="subcellular location">
    <subcellularLocation>
        <location evidence="1">Membrane</location>
        <topology evidence="1">Single-pass type I membrane protein</topology>
    </subcellularLocation>
</comment>
<evidence type="ECO:0000256" key="2">
    <source>
        <dbReference type="ARBA" id="ARBA00022690"/>
    </source>
</evidence>
<evidence type="ECO:0000256" key="1">
    <source>
        <dbReference type="ARBA" id="ARBA00004479"/>
    </source>
</evidence>
<evidence type="ECO:0000313" key="13">
    <source>
        <dbReference type="Proteomes" id="UP001152622"/>
    </source>
</evidence>
<evidence type="ECO:0000256" key="7">
    <source>
        <dbReference type="ARBA" id="ARBA00030489"/>
    </source>
</evidence>
<keyword evidence="4" id="KW-0034">Amyloid</keyword>
<evidence type="ECO:0000259" key="11">
    <source>
        <dbReference type="PROSITE" id="PS50279"/>
    </source>
</evidence>
<dbReference type="PANTHER" id="PTHR10083:SF375">
    <property type="entry name" value="BPTI_KUNITZ INHIBITOR DOMAIN-CONTAINING PROTEIN"/>
    <property type="match status" value="1"/>
</dbReference>